<protein>
    <submittedName>
        <fullName evidence="1">Cupin</fullName>
    </submittedName>
</protein>
<sequence>MHITKAQLDELAREHLEKARHAPHGRSAHAVLNDGRLRHTLLALTAGAVLNDHTKPEAATLLVLEGAVTVRWDAGEQTVLHGGLFVLPDAVHRVTAEQPAAFLLTTIAG</sequence>
<dbReference type="SUPFAM" id="SSF51182">
    <property type="entry name" value="RmlC-like cupins"/>
    <property type="match status" value="1"/>
</dbReference>
<keyword evidence="2" id="KW-1185">Reference proteome</keyword>
<evidence type="ECO:0000313" key="2">
    <source>
        <dbReference type="Proteomes" id="UP001575652"/>
    </source>
</evidence>
<dbReference type="Gene3D" id="2.60.120.10">
    <property type="entry name" value="Jelly Rolls"/>
    <property type="match status" value="1"/>
</dbReference>
<dbReference type="Proteomes" id="UP001575652">
    <property type="component" value="Unassembled WGS sequence"/>
</dbReference>
<dbReference type="InterPro" id="IPR011051">
    <property type="entry name" value="RmlC_Cupin_sf"/>
</dbReference>
<dbReference type="RefSeq" id="WP_373970511.1">
    <property type="nucleotide sequence ID" value="NZ_JBHDLJ010000001.1"/>
</dbReference>
<dbReference type="InterPro" id="IPR014710">
    <property type="entry name" value="RmlC-like_jellyroll"/>
</dbReference>
<comment type="caution">
    <text evidence="1">The sequence shown here is derived from an EMBL/GenBank/DDBJ whole genome shotgun (WGS) entry which is preliminary data.</text>
</comment>
<reference evidence="1 2" key="1">
    <citation type="submission" date="2024-09" db="EMBL/GenBank/DDBJ databases">
        <authorList>
            <person name="Salinas-Garcia M.A."/>
            <person name="Prieme A."/>
        </authorList>
    </citation>
    <scope>NUCLEOTIDE SEQUENCE [LARGE SCALE GENOMIC DNA]</scope>
    <source>
        <strain evidence="1 2">DSM 21081</strain>
    </source>
</reference>
<accession>A0ABV4UIN5</accession>
<evidence type="ECO:0000313" key="1">
    <source>
        <dbReference type="EMBL" id="MFB0833354.1"/>
    </source>
</evidence>
<name>A0ABV4UIN5_9MICC</name>
<organism evidence="1 2">
    <name type="scientific">Arthrobacter halodurans</name>
    <dbReference type="NCBI Taxonomy" id="516699"/>
    <lineage>
        <taxon>Bacteria</taxon>
        <taxon>Bacillati</taxon>
        <taxon>Actinomycetota</taxon>
        <taxon>Actinomycetes</taxon>
        <taxon>Micrococcales</taxon>
        <taxon>Micrococcaceae</taxon>
        <taxon>Arthrobacter</taxon>
    </lineage>
</organism>
<dbReference type="EMBL" id="JBHDLJ010000001">
    <property type="protein sequence ID" value="MFB0833354.1"/>
    <property type="molecule type" value="Genomic_DNA"/>
</dbReference>
<gene>
    <name evidence="1" type="ORF">ACETWP_02030</name>
</gene>
<proteinExistence type="predicted"/>